<dbReference type="InterPro" id="IPR005119">
    <property type="entry name" value="LysR_subst-bd"/>
</dbReference>
<keyword evidence="3" id="KW-0238">DNA-binding</keyword>
<dbReference type="PANTHER" id="PTHR30419:SF8">
    <property type="entry name" value="NITROGEN ASSIMILATION TRANSCRIPTIONAL ACTIVATOR-RELATED"/>
    <property type="match status" value="1"/>
</dbReference>
<dbReference type="Pfam" id="PF03466">
    <property type="entry name" value="LysR_substrate"/>
    <property type="match status" value="1"/>
</dbReference>
<dbReference type="FunFam" id="1.10.10.10:FF:000001">
    <property type="entry name" value="LysR family transcriptional regulator"/>
    <property type="match status" value="1"/>
</dbReference>
<dbReference type="Gene3D" id="1.10.10.10">
    <property type="entry name" value="Winged helix-like DNA-binding domain superfamily/Winged helix DNA-binding domain"/>
    <property type="match status" value="1"/>
</dbReference>
<dbReference type="GO" id="GO:0003677">
    <property type="term" value="F:DNA binding"/>
    <property type="evidence" value="ECO:0007669"/>
    <property type="project" value="UniProtKB-KW"/>
</dbReference>
<gene>
    <name evidence="6" type="ORF">RAMLITH_01930</name>
</gene>
<dbReference type="SUPFAM" id="SSF46785">
    <property type="entry name" value="Winged helix' DNA-binding domain"/>
    <property type="match status" value="1"/>
</dbReference>
<dbReference type="InterPro" id="IPR050950">
    <property type="entry name" value="HTH-type_LysR_regulators"/>
</dbReference>
<protein>
    <submittedName>
        <fullName evidence="6">LysR family transcriptional regulator</fullName>
    </submittedName>
</protein>
<dbReference type="Pfam" id="PF00126">
    <property type="entry name" value="HTH_1"/>
    <property type="match status" value="1"/>
</dbReference>
<proteinExistence type="inferred from homology"/>
<sequence length="311" mass="34657">MDRTVTIRHLRCFLAVADSGSFTVASNRMFLTQSSLTATIQQFEEAIGLKLFDRTTRRVVMTEDARRFHAEAEKIIKEFDAAIGDLKALAQSQQGHIRIAAAASIIYQFLTRAIPVFRESYPNVTISLRDAGSEQVERMLLNGDLDFAITSRHKGYPDLDYTPLIEDRYGVLCMPQYRLGQSATPLRWADLPPQDYVAFSADTGIGSFLAANASFSPLFAAPHDEVSSTTSLYPVLGLGDRYSIVPALAARAEDFPQLRFRELTGPVLTRKICLITRRLRSLSPSARRIMDILLETFHSTPLPPGVALTRE</sequence>
<dbReference type="InterPro" id="IPR036388">
    <property type="entry name" value="WH-like_DNA-bd_sf"/>
</dbReference>
<dbReference type="PANTHER" id="PTHR30419">
    <property type="entry name" value="HTH-TYPE TRANSCRIPTIONAL REGULATOR YBHD"/>
    <property type="match status" value="1"/>
</dbReference>
<evidence type="ECO:0000256" key="1">
    <source>
        <dbReference type="ARBA" id="ARBA00009437"/>
    </source>
</evidence>
<dbReference type="InterPro" id="IPR000847">
    <property type="entry name" value="LysR_HTH_N"/>
</dbReference>
<accession>A0A7X6DCF5</accession>
<dbReference type="Gene3D" id="3.40.190.290">
    <property type="match status" value="1"/>
</dbReference>
<evidence type="ECO:0000256" key="2">
    <source>
        <dbReference type="ARBA" id="ARBA00023015"/>
    </source>
</evidence>
<name>A0A7X6DCF5_9BURK</name>
<dbReference type="PROSITE" id="PS50931">
    <property type="entry name" value="HTH_LYSR"/>
    <property type="match status" value="1"/>
</dbReference>
<keyword evidence="4" id="KW-0804">Transcription</keyword>
<dbReference type="SUPFAM" id="SSF53850">
    <property type="entry name" value="Periplasmic binding protein-like II"/>
    <property type="match status" value="1"/>
</dbReference>
<dbReference type="RefSeq" id="WP_168105649.1">
    <property type="nucleotide sequence ID" value="NZ_VTOX01000001.1"/>
</dbReference>
<keyword evidence="7" id="KW-1185">Reference proteome</keyword>
<dbReference type="GO" id="GO:0003700">
    <property type="term" value="F:DNA-binding transcription factor activity"/>
    <property type="evidence" value="ECO:0007669"/>
    <property type="project" value="InterPro"/>
</dbReference>
<evidence type="ECO:0000256" key="3">
    <source>
        <dbReference type="ARBA" id="ARBA00023125"/>
    </source>
</evidence>
<dbReference type="Proteomes" id="UP000521868">
    <property type="component" value="Unassembled WGS sequence"/>
</dbReference>
<dbReference type="AlphaFoldDB" id="A0A7X6DCF5"/>
<dbReference type="EMBL" id="VTOX01000001">
    <property type="protein sequence ID" value="NKE64567.1"/>
    <property type="molecule type" value="Genomic_DNA"/>
</dbReference>
<evidence type="ECO:0000259" key="5">
    <source>
        <dbReference type="PROSITE" id="PS50931"/>
    </source>
</evidence>
<feature type="domain" description="HTH lysR-type" evidence="5">
    <location>
        <begin position="5"/>
        <end position="62"/>
    </location>
</feature>
<comment type="similarity">
    <text evidence="1">Belongs to the LysR transcriptional regulatory family.</text>
</comment>
<dbReference type="GO" id="GO:0005829">
    <property type="term" value="C:cytosol"/>
    <property type="evidence" value="ECO:0007669"/>
    <property type="project" value="TreeGrafter"/>
</dbReference>
<comment type="caution">
    <text evidence="6">The sequence shown here is derived from an EMBL/GenBank/DDBJ whole genome shotgun (WGS) entry which is preliminary data.</text>
</comment>
<organism evidence="6 7">
    <name type="scientific">Ramlibacter lithotrophicus</name>
    <dbReference type="NCBI Taxonomy" id="2606681"/>
    <lineage>
        <taxon>Bacteria</taxon>
        <taxon>Pseudomonadati</taxon>
        <taxon>Pseudomonadota</taxon>
        <taxon>Betaproteobacteria</taxon>
        <taxon>Burkholderiales</taxon>
        <taxon>Comamonadaceae</taxon>
        <taxon>Ramlibacter</taxon>
    </lineage>
</organism>
<evidence type="ECO:0000256" key="4">
    <source>
        <dbReference type="ARBA" id="ARBA00023163"/>
    </source>
</evidence>
<keyword evidence="2" id="KW-0805">Transcription regulation</keyword>
<evidence type="ECO:0000313" key="7">
    <source>
        <dbReference type="Proteomes" id="UP000521868"/>
    </source>
</evidence>
<dbReference type="InterPro" id="IPR036390">
    <property type="entry name" value="WH_DNA-bd_sf"/>
</dbReference>
<reference evidence="6 7" key="1">
    <citation type="journal article" date="2020" name="Nature">
        <title>Bacterial chemolithoautotrophy via manganese oxidation.</title>
        <authorList>
            <person name="Yu H."/>
            <person name="Leadbetter J.R."/>
        </authorList>
    </citation>
    <scope>NUCLEOTIDE SEQUENCE [LARGE SCALE GENOMIC DNA]</scope>
    <source>
        <strain evidence="6 7">RBP-1</strain>
    </source>
</reference>
<evidence type="ECO:0000313" key="6">
    <source>
        <dbReference type="EMBL" id="NKE64567.1"/>
    </source>
</evidence>